<dbReference type="InterPro" id="IPR001763">
    <property type="entry name" value="Rhodanese-like_dom"/>
</dbReference>
<dbReference type="SMART" id="SM00450">
    <property type="entry name" value="RHOD"/>
    <property type="match status" value="1"/>
</dbReference>
<proteinExistence type="predicted"/>
<keyword evidence="3" id="KW-1185">Reference proteome</keyword>
<dbReference type="PROSITE" id="PS50206">
    <property type="entry name" value="RHODANESE_3"/>
    <property type="match status" value="1"/>
</dbReference>
<evidence type="ECO:0000313" key="2">
    <source>
        <dbReference type="EMBL" id="GAX19527.1"/>
    </source>
</evidence>
<protein>
    <recommendedName>
        <fullName evidence="1">Rhodanese domain-containing protein</fullName>
    </recommendedName>
</protein>
<gene>
    <name evidence="2" type="ORF">FisN_19Hu103</name>
</gene>
<organism evidence="2 3">
    <name type="scientific">Fistulifera solaris</name>
    <name type="common">Oleaginous diatom</name>
    <dbReference type="NCBI Taxonomy" id="1519565"/>
    <lineage>
        <taxon>Eukaryota</taxon>
        <taxon>Sar</taxon>
        <taxon>Stramenopiles</taxon>
        <taxon>Ochrophyta</taxon>
        <taxon>Bacillariophyta</taxon>
        <taxon>Bacillariophyceae</taxon>
        <taxon>Bacillariophycidae</taxon>
        <taxon>Naviculales</taxon>
        <taxon>Naviculaceae</taxon>
        <taxon>Fistulifera</taxon>
    </lineage>
</organism>
<dbReference type="Proteomes" id="UP000198406">
    <property type="component" value="Unassembled WGS sequence"/>
</dbReference>
<comment type="caution">
    <text evidence="2">The sequence shown here is derived from an EMBL/GenBank/DDBJ whole genome shotgun (WGS) entry which is preliminary data.</text>
</comment>
<accession>A0A1Z5JZV0</accession>
<evidence type="ECO:0000259" key="1">
    <source>
        <dbReference type="PROSITE" id="PS50206"/>
    </source>
</evidence>
<feature type="domain" description="Rhodanese" evidence="1">
    <location>
        <begin position="39"/>
        <end position="122"/>
    </location>
</feature>
<evidence type="ECO:0000313" key="3">
    <source>
        <dbReference type="Proteomes" id="UP000198406"/>
    </source>
</evidence>
<sequence>MIEDSNQRREQCQKQAKLCQSKFNVPALSSHEWLQQQETSSDWILVDVRTAPERRVSMIRGAKTLAEFDQEWRAGTFPPSTKVAFYCTIGYRSGIHASKYVRRLEGRVYNLDGIVAFSQAVVDRFMTHRTPNPSDWLIDPHSGAPTNGVHTFGALWNFVDTEIFLGVYYSRPALLVRMLQVGFSASGHHAREGLYFLKRIASRRKSRHKHS</sequence>
<dbReference type="InterPro" id="IPR036873">
    <property type="entry name" value="Rhodanese-like_dom_sf"/>
</dbReference>
<reference evidence="2 3" key="1">
    <citation type="journal article" date="2015" name="Plant Cell">
        <title>Oil accumulation by the oleaginous diatom Fistulifera solaris as revealed by the genome and transcriptome.</title>
        <authorList>
            <person name="Tanaka T."/>
            <person name="Maeda Y."/>
            <person name="Veluchamy A."/>
            <person name="Tanaka M."/>
            <person name="Abida H."/>
            <person name="Marechal E."/>
            <person name="Bowler C."/>
            <person name="Muto M."/>
            <person name="Sunaga Y."/>
            <person name="Tanaka M."/>
            <person name="Yoshino T."/>
            <person name="Taniguchi T."/>
            <person name="Fukuda Y."/>
            <person name="Nemoto M."/>
            <person name="Matsumoto M."/>
            <person name="Wong P.S."/>
            <person name="Aburatani S."/>
            <person name="Fujibuchi W."/>
        </authorList>
    </citation>
    <scope>NUCLEOTIDE SEQUENCE [LARGE SCALE GENOMIC DNA]</scope>
    <source>
        <strain evidence="2 3">JPCC DA0580</strain>
    </source>
</reference>
<dbReference type="Pfam" id="PF00581">
    <property type="entry name" value="Rhodanese"/>
    <property type="match status" value="1"/>
</dbReference>
<dbReference type="Gene3D" id="3.40.250.10">
    <property type="entry name" value="Rhodanese-like domain"/>
    <property type="match status" value="1"/>
</dbReference>
<name>A0A1Z5JZV0_FISSO</name>
<dbReference type="InParanoid" id="A0A1Z5JZV0"/>
<dbReference type="AlphaFoldDB" id="A0A1Z5JZV0"/>
<dbReference type="SUPFAM" id="SSF52821">
    <property type="entry name" value="Rhodanese/Cell cycle control phosphatase"/>
    <property type="match status" value="1"/>
</dbReference>
<dbReference type="EMBL" id="BDSP01000137">
    <property type="protein sequence ID" value="GAX19527.1"/>
    <property type="molecule type" value="Genomic_DNA"/>
</dbReference>
<dbReference type="CDD" id="cd00158">
    <property type="entry name" value="RHOD"/>
    <property type="match status" value="1"/>
</dbReference>